<evidence type="ECO:0000313" key="4">
    <source>
        <dbReference type="Proteomes" id="UP001519460"/>
    </source>
</evidence>
<dbReference type="EMBL" id="JACVVK020000019">
    <property type="protein sequence ID" value="KAK7503554.1"/>
    <property type="molecule type" value="Genomic_DNA"/>
</dbReference>
<accession>A0ABD0LV97</accession>
<feature type="compositionally biased region" description="Low complexity" evidence="1">
    <location>
        <begin position="118"/>
        <end position="140"/>
    </location>
</feature>
<evidence type="ECO:0000256" key="1">
    <source>
        <dbReference type="SAM" id="MobiDB-lite"/>
    </source>
</evidence>
<dbReference type="AlphaFoldDB" id="A0ABD0LV97"/>
<evidence type="ECO:0000313" key="3">
    <source>
        <dbReference type="EMBL" id="KAK7503554.1"/>
    </source>
</evidence>
<sequence>MLLVLIPLMVVSAQNVAVYGGQTYKEGKAGRNRGLDSLVFPGDFLFESSVRSRMDCSRKCLGHVGCAAFTFMGPSATCRGHSSVPTSASPNSPSPGAETWVYYSTTAENVVQMTTALSTDTTQSSGTSAQTTSTESTTVSDCPLENGPAHVGA</sequence>
<feature type="region of interest" description="Disordered" evidence="1">
    <location>
        <begin position="118"/>
        <end position="153"/>
    </location>
</feature>
<protein>
    <recommendedName>
        <fullName evidence="2">Apple domain-containing protein</fullName>
    </recommendedName>
</protein>
<feature type="domain" description="Apple" evidence="2">
    <location>
        <begin position="49"/>
        <end position="104"/>
    </location>
</feature>
<proteinExistence type="predicted"/>
<dbReference type="Proteomes" id="UP001519460">
    <property type="component" value="Unassembled WGS sequence"/>
</dbReference>
<name>A0ABD0LV97_9CAEN</name>
<comment type="caution">
    <text evidence="3">The sequence shown here is derived from an EMBL/GenBank/DDBJ whole genome shotgun (WGS) entry which is preliminary data.</text>
</comment>
<gene>
    <name evidence="3" type="ORF">BaRGS_00005093</name>
</gene>
<keyword evidence="4" id="KW-1185">Reference proteome</keyword>
<dbReference type="Pfam" id="PF00024">
    <property type="entry name" value="PAN_1"/>
    <property type="match status" value="1"/>
</dbReference>
<organism evidence="3 4">
    <name type="scientific">Batillaria attramentaria</name>
    <dbReference type="NCBI Taxonomy" id="370345"/>
    <lineage>
        <taxon>Eukaryota</taxon>
        <taxon>Metazoa</taxon>
        <taxon>Spiralia</taxon>
        <taxon>Lophotrochozoa</taxon>
        <taxon>Mollusca</taxon>
        <taxon>Gastropoda</taxon>
        <taxon>Caenogastropoda</taxon>
        <taxon>Sorbeoconcha</taxon>
        <taxon>Cerithioidea</taxon>
        <taxon>Batillariidae</taxon>
        <taxon>Batillaria</taxon>
    </lineage>
</organism>
<reference evidence="3 4" key="1">
    <citation type="journal article" date="2023" name="Sci. Data">
        <title>Genome assembly of the Korean intertidal mud-creeper Batillaria attramentaria.</title>
        <authorList>
            <person name="Patra A.K."/>
            <person name="Ho P.T."/>
            <person name="Jun S."/>
            <person name="Lee S.J."/>
            <person name="Kim Y."/>
            <person name="Won Y.J."/>
        </authorList>
    </citation>
    <scope>NUCLEOTIDE SEQUENCE [LARGE SCALE GENOMIC DNA]</scope>
    <source>
        <strain evidence="3">Wonlab-2016</strain>
    </source>
</reference>
<evidence type="ECO:0000259" key="2">
    <source>
        <dbReference type="Pfam" id="PF00024"/>
    </source>
</evidence>
<dbReference type="InterPro" id="IPR003609">
    <property type="entry name" value="Pan_app"/>
</dbReference>